<dbReference type="CDD" id="cd00180">
    <property type="entry name" value="PKc"/>
    <property type="match status" value="1"/>
</dbReference>
<dbReference type="GO" id="GO:0005524">
    <property type="term" value="F:ATP binding"/>
    <property type="evidence" value="ECO:0007669"/>
    <property type="project" value="InterPro"/>
</dbReference>
<sequence length="390" mass="45665">MSVEVDNLIITVLDEIDYLEVHPKYSDIYNNIEHEELRELLTKLHSNISESFKTMNTRLPTTNETAHFWADPSRTLLKCIEISERLYYKLKDTKTPIQINDYYRNLFQQCGEFLSSSGGSTIPSNMEKIDIYYKIPIYSLAHNIQIKSPTINSQIVMKSFDEGSYANIFKYKDPFYNKHFIVKKAKKDLNSKEIERFKLEYETLKSLSSPYIAEVFTYDDDKNQYVMEYMNWNLHKFILSKNTILSAGVRKKIVYQIFKAFEYIHSKSLLHRDISPNNILLNEYEDALVVKVSDFGLVKLEDSQLTSLDTDFKGRFNDPALKHVGFKNYAIHHEIYALTYVVYFVMTGKTTIKRTSNESLNQFIDAGLNHDFALRPKTVNELKNLFIEII</sequence>
<dbReference type="PANTHER" id="PTHR24362">
    <property type="entry name" value="SERINE/THREONINE-PROTEIN KINASE NEK"/>
    <property type="match status" value="1"/>
</dbReference>
<dbReference type="RefSeq" id="WP_348936397.1">
    <property type="nucleotide sequence ID" value="NZ_CP157353.1"/>
</dbReference>
<dbReference type="EMBL" id="CP157353">
    <property type="protein sequence ID" value="XBM04149.1"/>
    <property type="molecule type" value="Genomic_DNA"/>
</dbReference>
<accession>A0AAU7FJQ3</accession>
<dbReference type="InterPro" id="IPR011009">
    <property type="entry name" value="Kinase-like_dom_sf"/>
</dbReference>
<organism evidence="2">
    <name type="scientific">Bacillus sp. BS1807G30</name>
    <dbReference type="NCBI Taxonomy" id="3153756"/>
    <lineage>
        <taxon>Bacteria</taxon>
        <taxon>Bacillati</taxon>
        <taxon>Bacillota</taxon>
        <taxon>Bacilli</taxon>
        <taxon>Bacillales</taxon>
        <taxon>Bacillaceae</taxon>
        <taxon>Bacillus</taxon>
    </lineage>
</organism>
<dbReference type="PROSITE" id="PS00109">
    <property type="entry name" value="PROTEIN_KINASE_TYR"/>
    <property type="match status" value="1"/>
</dbReference>
<dbReference type="InterPro" id="IPR000719">
    <property type="entry name" value="Prot_kinase_dom"/>
</dbReference>
<reference evidence="2" key="1">
    <citation type="submission" date="2024-05" db="EMBL/GenBank/DDBJ databases">
        <authorList>
            <person name="Liu Z."/>
        </authorList>
    </citation>
    <scope>NUCLEOTIDE SEQUENCE</scope>
    <source>
        <strain evidence="2">BS1807G30</strain>
    </source>
</reference>
<dbReference type="PANTHER" id="PTHR24362:SF309">
    <property type="entry name" value="PROTEIN KINASE DOMAIN-CONTAINING PROTEIN"/>
    <property type="match status" value="1"/>
</dbReference>
<protein>
    <submittedName>
        <fullName evidence="2">Protein kinase family protein</fullName>
    </submittedName>
</protein>
<dbReference type="AlphaFoldDB" id="A0AAU7FJQ3"/>
<dbReference type="Pfam" id="PF00069">
    <property type="entry name" value="Pkinase"/>
    <property type="match status" value="1"/>
</dbReference>
<evidence type="ECO:0000313" key="2">
    <source>
        <dbReference type="EMBL" id="XBM04149.1"/>
    </source>
</evidence>
<dbReference type="GO" id="GO:0004672">
    <property type="term" value="F:protein kinase activity"/>
    <property type="evidence" value="ECO:0007669"/>
    <property type="project" value="InterPro"/>
</dbReference>
<keyword evidence="2" id="KW-0808">Transferase</keyword>
<dbReference type="PROSITE" id="PS50011">
    <property type="entry name" value="PROTEIN_KINASE_DOM"/>
    <property type="match status" value="1"/>
</dbReference>
<dbReference type="Gene3D" id="1.10.510.10">
    <property type="entry name" value="Transferase(Phosphotransferase) domain 1"/>
    <property type="match status" value="1"/>
</dbReference>
<dbReference type="SUPFAM" id="SSF56112">
    <property type="entry name" value="Protein kinase-like (PK-like)"/>
    <property type="match status" value="1"/>
</dbReference>
<gene>
    <name evidence="2" type="ORF">ABG082_18790</name>
</gene>
<feature type="domain" description="Protein kinase" evidence="1">
    <location>
        <begin position="154"/>
        <end position="390"/>
    </location>
</feature>
<keyword evidence="2" id="KW-0418">Kinase</keyword>
<proteinExistence type="predicted"/>
<name>A0AAU7FJQ3_9BACI</name>
<dbReference type="InterPro" id="IPR008266">
    <property type="entry name" value="Tyr_kinase_AS"/>
</dbReference>
<evidence type="ECO:0000259" key="1">
    <source>
        <dbReference type="PROSITE" id="PS50011"/>
    </source>
</evidence>